<accession>A0A9W7DVD0</accession>
<dbReference type="EMBL" id="BRXZ01002150">
    <property type="protein sequence ID" value="GMH55580.1"/>
    <property type="molecule type" value="Genomic_DNA"/>
</dbReference>
<dbReference type="InterPro" id="IPR002657">
    <property type="entry name" value="BilAc:Na_symport/Acr3"/>
</dbReference>
<evidence type="ECO:0000256" key="3">
    <source>
        <dbReference type="ARBA" id="ARBA00022692"/>
    </source>
</evidence>
<evidence type="ECO:0000313" key="8">
    <source>
        <dbReference type="Proteomes" id="UP001165082"/>
    </source>
</evidence>
<feature type="transmembrane region" description="Helical" evidence="6">
    <location>
        <begin position="70"/>
        <end position="90"/>
    </location>
</feature>
<dbReference type="AlphaFoldDB" id="A0A9W7DVD0"/>
<name>A0A9W7DVD0_9STRA</name>
<evidence type="ECO:0000256" key="6">
    <source>
        <dbReference type="SAM" id="Phobius"/>
    </source>
</evidence>
<sequence>MGLNEASAIGLASMYFLMLGLGCTVELEKFKKNFQKPKGIGIGLCSQFMMMPLLAYSTGAVFEMKPIHRVALVLTGCSPGGAMSNILCFLSRADLDLSVAMTTASSIGSVFLMPLNIYLYVQLTGLADEVKMDYLSIALSAVVVVCGISSGLYLKIRAGRLSGNRVMDDGVDHETGGGGGAVVPVAKSAAASTSSDKDSLSLRVAAALGFIGGVTTVLSGVTRNAKSDTPAWEESWDVYAASFSQAFGGLIIGFSLANLARLPSSSCVAVSIETSVQNAVVAMSIINITFSNDEAKASAAVVIPMCYSAFTTVTNICWSMLAMKTGLTDLPANFTFRELLRSYVDSISAKKQKMVDDDKNNSECTDLET</sequence>
<dbReference type="InterPro" id="IPR038770">
    <property type="entry name" value="Na+/solute_symporter_sf"/>
</dbReference>
<evidence type="ECO:0000256" key="2">
    <source>
        <dbReference type="ARBA" id="ARBA00006528"/>
    </source>
</evidence>
<keyword evidence="5 6" id="KW-0472">Membrane</keyword>
<dbReference type="GO" id="GO:0016020">
    <property type="term" value="C:membrane"/>
    <property type="evidence" value="ECO:0007669"/>
    <property type="project" value="UniProtKB-SubCell"/>
</dbReference>
<gene>
    <name evidence="7" type="ORF">TrRE_jg6734</name>
</gene>
<keyword evidence="4 6" id="KW-1133">Transmembrane helix</keyword>
<comment type="caution">
    <text evidence="7">The sequence shown here is derived from an EMBL/GenBank/DDBJ whole genome shotgun (WGS) entry which is preliminary data.</text>
</comment>
<keyword evidence="3 6" id="KW-0812">Transmembrane</keyword>
<feature type="transmembrane region" description="Helical" evidence="6">
    <location>
        <begin position="238"/>
        <end position="257"/>
    </location>
</feature>
<dbReference type="PANTHER" id="PTHR10361">
    <property type="entry name" value="SODIUM-BILE ACID COTRANSPORTER"/>
    <property type="match status" value="1"/>
</dbReference>
<organism evidence="7 8">
    <name type="scientific">Triparma retinervis</name>
    <dbReference type="NCBI Taxonomy" id="2557542"/>
    <lineage>
        <taxon>Eukaryota</taxon>
        <taxon>Sar</taxon>
        <taxon>Stramenopiles</taxon>
        <taxon>Ochrophyta</taxon>
        <taxon>Bolidophyceae</taxon>
        <taxon>Parmales</taxon>
        <taxon>Triparmaceae</taxon>
        <taxon>Triparma</taxon>
    </lineage>
</organism>
<proteinExistence type="inferred from homology"/>
<reference evidence="7" key="1">
    <citation type="submission" date="2022-07" db="EMBL/GenBank/DDBJ databases">
        <title>Genome analysis of Parmales, a sister group of diatoms, reveals the evolutionary specialization of diatoms from phago-mixotrophs to photoautotrophs.</title>
        <authorList>
            <person name="Ban H."/>
            <person name="Sato S."/>
            <person name="Yoshikawa S."/>
            <person name="Kazumasa Y."/>
            <person name="Nakamura Y."/>
            <person name="Ichinomiya M."/>
            <person name="Saitoh K."/>
            <person name="Sato N."/>
            <person name="Blanc-Mathieu R."/>
            <person name="Endo H."/>
            <person name="Kuwata A."/>
            <person name="Ogata H."/>
        </authorList>
    </citation>
    <scope>NUCLEOTIDE SEQUENCE</scope>
</reference>
<evidence type="ECO:0000313" key="7">
    <source>
        <dbReference type="EMBL" id="GMH55580.1"/>
    </source>
</evidence>
<feature type="transmembrane region" description="Helical" evidence="6">
    <location>
        <begin position="200"/>
        <end position="218"/>
    </location>
</feature>
<feature type="transmembrane region" description="Helical" evidence="6">
    <location>
        <begin position="97"/>
        <end position="121"/>
    </location>
</feature>
<feature type="transmembrane region" description="Helical" evidence="6">
    <location>
        <begin position="6"/>
        <end position="27"/>
    </location>
</feature>
<keyword evidence="8" id="KW-1185">Reference proteome</keyword>
<evidence type="ECO:0000256" key="5">
    <source>
        <dbReference type="ARBA" id="ARBA00023136"/>
    </source>
</evidence>
<comment type="similarity">
    <text evidence="2">Belongs to the bile acid:sodium symporter (BASS) (TC 2.A.28) family.</text>
</comment>
<dbReference type="Gene3D" id="1.20.1530.20">
    <property type="match status" value="1"/>
</dbReference>
<dbReference type="PANTHER" id="PTHR10361:SF28">
    <property type="entry name" value="P3 PROTEIN-RELATED"/>
    <property type="match status" value="1"/>
</dbReference>
<dbReference type="Pfam" id="PF01758">
    <property type="entry name" value="SBF"/>
    <property type="match status" value="1"/>
</dbReference>
<dbReference type="Proteomes" id="UP001165082">
    <property type="component" value="Unassembled WGS sequence"/>
</dbReference>
<comment type="subcellular location">
    <subcellularLocation>
        <location evidence="1">Membrane</location>
        <topology evidence="1">Multi-pass membrane protein</topology>
    </subcellularLocation>
</comment>
<dbReference type="InterPro" id="IPR004710">
    <property type="entry name" value="Bilac:Na_transpt"/>
</dbReference>
<protein>
    <submittedName>
        <fullName evidence="7">Uncharacterized protein</fullName>
    </submittedName>
</protein>
<dbReference type="OrthoDB" id="203097at2759"/>
<feature type="transmembrane region" description="Helical" evidence="6">
    <location>
        <begin position="133"/>
        <end position="154"/>
    </location>
</feature>
<evidence type="ECO:0000256" key="4">
    <source>
        <dbReference type="ARBA" id="ARBA00022989"/>
    </source>
</evidence>
<evidence type="ECO:0000256" key="1">
    <source>
        <dbReference type="ARBA" id="ARBA00004141"/>
    </source>
</evidence>
<feature type="transmembrane region" description="Helical" evidence="6">
    <location>
        <begin position="39"/>
        <end position="58"/>
    </location>
</feature>